<reference evidence="1 2" key="1">
    <citation type="submission" date="2024-02" db="EMBL/GenBank/DDBJ databases">
        <authorList>
            <person name="Vignale AGUSTIN F."/>
            <person name="Sosa J E."/>
            <person name="Modenutti C."/>
        </authorList>
    </citation>
    <scope>NUCLEOTIDE SEQUENCE [LARGE SCALE GENOMIC DNA]</scope>
</reference>
<gene>
    <name evidence="1" type="ORF">ILEXP_LOCUS8913</name>
</gene>
<sequence length="156" mass="17676">MKNHYEFIPPPGSFQEVLKELEAYHEVTSAGQWKPKGTTDYVSSTFKINLCTTKINNPFHQEAIGSFLLSECAEVASLMSRPFQGFLGVDGLPQWRRDTLKFRRWRDRTPLHDLLVFADHLQVALIARRQKPIELGPLNSVAVVARGGSHTGLCIW</sequence>
<evidence type="ECO:0000313" key="2">
    <source>
        <dbReference type="Proteomes" id="UP001642360"/>
    </source>
</evidence>
<name>A0ABC8R8L7_9AQUA</name>
<evidence type="ECO:0000313" key="1">
    <source>
        <dbReference type="EMBL" id="CAK9141336.1"/>
    </source>
</evidence>
<comment type="caution">
    <text evidence="1">The sequence shown here is derived from an EMBL/GenBank/DDBJ whole genome shotgun (WGS) entry which is preliminary data.</text>
</comment>
<organism evidence="1 2">
    <name type="scientific">Ilex paraguariensis</name>
    <name type="common">yerba mate</name>
    <dbReference type="NCBI Taxonomy" id="185542"/>
    <lineage>
        <taxon>Eukaryota</taxon>
        <taxon>Viridiplantae</taxon>
        <taxon>Streptophyta</taxon>
        <taxon>Embryophyta</taxon>
        <taxon>Tracheophyta</taxon>
        <taxon>Spermatophyta</taxon>
        <taxon>Magnoliopsida</taxon>
        <taxon>eudicotyledons</taxon>
        <taxon>Gunneridae</taxon>
        <taxon>Pentapetalae</taxon>
        <taxon>asterids</taxon>
        <taxon>campanulids</taxon>
        <taxon>Aquifoliales</taxon>
        <taxon>Aquifoliaceae</taxon>
        <taxon>Ilex</taxon>
    </lineage>
</organism>
<accession>A0ABC8R8L7</accession>
<keyword evidence="2" id="KW-1185">Reference proteome</keyword>
<proteinExistence type="predicted"/>
<dbReference type="Proteomes" id="UP001642360">
    <property type="component" value="Unassembled WGS sequence"/>
</dbReference>
<dbReference type="EMBL" id="CAUOFW020001125">
    <property type="protein sequence ID" value="CAK9141336.1"/>
    <property type="molecule type" value="Genomic_DNA"/>
</dbReference>
<dbReference type="AlphaFoldDB" id="A0ABC8R8L7"/>
<protein>
    <submittedName>
        <fullName evidence="1">Uncharacterized protein</fullName>
    </submittedName>
</protein>